<accession>A0A6P8AMU8</accession>
<sequence length="708" mass="78944">MPSSSTRGSGKPGSLSKSKHKSDDWSQILDPEERKRTQSRVVKRKSRTKARDKENRHLHHLNRDGSYQGRRANDLDLTESGMDPSPVLPLFMQSSPGCSEARPGESFTIQDGNYMQGQAATYVPVPYVANPAATTQAESHASLPCLRSINHVKQQEPQAHTIPTVHEQLTHQARSGAREALGIEADPDYSPENYPNFTLFNHRQDMVPALQVLSILGQHQPPLSAMTTSDMVPQGEMLSPCAQSTLTQLQTTEKNRETQVSELGSQGFLGMLSNAPEQPQGSVASSPAAKLISQKNCDEKLPYYCNKTHMPEHVIHTGVRTYECAQCVNTFYQRDSLERNLKDSPWTEFLVGYGNMDTTQNYDQEGPYSMVRSGAHSWQRQEVGLVPVGIDIETGSIFQEPYDLLSTLAPAPCTNTATVVFRKEGDEDNITSFLKYELSPSVNICLEMKDMFPEYSWQHDFDVSQHVTGLTVWYYIPDSTISVSFKLCAQKVSRSAIFDHNSAIKGSEIISAPAPVEHSCVAAYLSSLKGHAVTNLDRFVTQIRAVITPVPAGNQGVSLANLFVSFELNPNVSENDLLHDDSEGIELLNEQRNCDEYDCESLLNQPSQHVVDQEADAPEHFRQGTPHQPANSNTFIPGTFKTENQPDDHKRVRETTASTEEKECFQWQSNIKKGNEFWMRKANGLLVAICQEISLAGDMQTTRRLQPR</sequence>
<dbReference type="RefSeq" id="XP_030976206.1">
    <property type="nucleotide sequence ID" value="XM_031132308.1"/>
</dbReference>
<dbReference type="KEGG" id="pgri:PgNI_12358"/>
<evidence type="ECO:0000313" key="2">
    <source>
        <dbReference type="Proteomes" id="UP000515153"/>
    </source>
</evidence>
<protein>
    <recommendedName>
        <fullName evidence="4">C2H2-type domain-containing protein</fullName>
    </recommendedName>
</protein>
<feature type="region of interest" description="Disordered" evidence="1">
    <location>
        <begin position="1"/>
        <end position="85"/>
    </location>
</feature>
<reference evidence="3" key="2">
    <citation type="submission" date="2019-10" db="EMBL/GenBank/DDBJ databases">
        <authorList>
            <consortium name="NCBI Genome Project"/>
        </authorList>
    </citation>
    <scope>NUCLEOTIDE SEQUENCE</scope>
    <source>
        <strain evidence="3">NI907</strain>
    </source>
</reference>
<name>A0A6P8AMU8_PYRGI</name>
<feature type="compositionally biased region" description="Basic residues" evidence="1">
    <location>
        <begin position="37"/>
        <end position="48"/>
    </location>
</feature>
<proteinExistence type="predicted"/>
<dbReference type="AlphaFoldDB" id="A0A6P8AMU8"/>
<gene>
    <name evidence="3" type="ORF">PgNI_12358</name>
</gene>
<dbReference type="GeneID" id="41967213"/>
<evidence type="ECO:0000313" key="3">
    <source>
        <dbReference type="RefSeq" id="XP_030976206.1"/>
    </source>
</evidence>
<feature type="region of interest" description="Disordered" evidence="1">
    <location>
        <begin position="621"/>
        <end position="649"/>
    </location>
</feature>
<evidence type="ECO:0008006" key="4">
    <source>
        <dbReference type="Google" id="ProtNLM"/>
    </source>
</evidence>
<keyword evidence="2" id="KW-1185">Reference proteome</keyword>
<reference evidence="3" key="3">
    <citation type="submission" date="2025-08" db="UniProtKB">
        <authorList>
            <consortium name="RefSeq"/>
        </authorList>
    </citation>
    <scope>IDENTIFICATION</scope>
    <source>
        <strain evidence="3">NI907</strain>
    </source>
</reference>
<organism evidence="2 3">
    <name type="scientific">Pyricularia grisea</name>
    <name type="common">Crabgrass-specific blast fungus</name>
    <name type="synonym">Magnaporthe grisea</name>
    <dbReference type="NCBI Taxonomy" id="148305"/>
    <lineage>
        <taxon>Eukaryota</taxon>
        <taxon>Fungi</taxon>
        <taxon>Dikarya</taxon>
        <taxon>Ascomycota</taxon>
        <taxon>Pezizomycotina</taxon>
        <taxon>Sordariomycetes</taxon>
        <taxon>Sordariomycetidae</taxon>
        <taxon>Magnaporthales</taxon>
        <taxon>Pyriculariaceae</taxon>
        <taxon>Pyricularia</taxon>
    </lineage>
</organism>
<dbReference type="Proteomes" id="UP000515153">
    <property type="component" value="Unplaced"/>
</dbReference>
<evidence type="ECO:0000256" key="1">
    <source>
        <dbReference type="SAM" id="MobiDB-lite"/>
    </source>
</evidence>
<reference evidence="3" key="1">
    <citation type="journal article" date="2019" name="Mol. Biol. Evol.">
        <title>Blast fungal genomes show frequent chromosomal changes, gene gains and losses, and effector gene turnover.</title>
        <authorList>
            <person name="Gomez Luciano L.B."/>
            <person name="Jason Tsai I."/>
            <person name="Chuma I."/>
            <person name="Tosa Y."/>
            <person name="Chen Y.H."/>
            <person name="Li J.Y."/>
            <person name="Li M.Y."/>
            <person name="Jade Lu M.Y."/>
            <person name="Nakayashiki H."/>
            <person name="Li W.H."/>
        </authorList>
    </citation>
    <scope>NUCLEOTIDE SEQUENCE</scope>
    <source>
        <strain evidence="3">NI907</strain>
    </source>
</reference>
<feature type="compositionally biased region" description="Polar residues" evidence="1">
    <location>
        <begin position="625"/>
        <end position="636"/>
    </location>
</feature>